<dbReference type="NCBIfam" id="TIGR01493">
    <property type="entry name" value="HAD-SF-IA-v2"/>
    <property type="match status" value="1"/>
</dbReference>
<accession>A0ABS2I838</accession>
<dbReference type="Gene3D" id="1.10.150.240">
    <property type="entry name" value="Putative phosphatase, domain 2"/>
    <property type="match status" value="1"/>
</dbReference>
<gene>
    <name evidence="3" type="ORF">JS521_30125</name>
</gene>
<evidence type="ECO:0000313" key="4">
    <source>
        <dbReference type="Proteomes" id="UP000712045"/>
    </source>
</evidence>
<name>A0ABS2I838_9ACTN</name>
<dbReference type="Proteomes" id="UP000712045">
    <property type="component" value="Unassembled WGS sequence"/>
</dbReference>
<sequence length="247" mass="26517">MAELKTDTLAFGTLAFDALVFDVLGTLVDEPAGLRAGIRALDPSLDGPGTERLLLLWQEHIEREQRRILDGDRPYVPSDALDREAAGRVAVAAGVDDPGAVETLARSARRLPPWPDTVAGLARLAEHFPLVGLSNASRTALLELNAHAGLRWHQALSAEDARAYKPNPAVYRLAVTVAGQPPERLLMVAAHAWDLRGAQALGLRTAYVARPVGDPPTASDRFDLYAEDLTDLAGQLGLSRLSGRRGS</sequence>
<dbReference type="Pfam" id="PF00702">
    <property type="entry name" value="Hydrolase"/>
    <property type="match status" value="1"/>
</dbReference>
<dbReference type="InterPro" id="IPR006439">
    <property type="entry name" value="HAD-SF_hydro_IA"/>
</dbReference>
<keyword evidence="4" id="KW-1185">Reference proteome</keyword>
<dbReference type="SUPFAM" id="SSF56784">
    <property type="entry name" value="HAD-like"/>
    <property type="match status" value="1"/>
</dbReference>
<evidence type="ECO:0000313" key="3">
    <source>
        <dbReference type="EMBL" id="MBM7057978.1"/>
    </source>
</evidence>
<keyword evidence="2" id="KW-0378">Hydrolase</keyword>
<dbReference type="InterPro" id="IPR051540">
    <property type="entry name" value="S-2-haloacid_dehalogenase"/>
</dbReference>
<organism evidence="3 4">
    <name type="scientific">Streptomyces durocortorensis</name>
    <dbReference type="NCBI Taxonomy" id="2811104"/>
    <lineage>
        <taxon>Bacteria</taxon>
        <taxon>Bacillati</taxon>
        <taxon>Actinomycetota</taxon>
        <taxon>Actinomycetes</taxon>
        <taxon>Kitasatosporales</taxon>
        <taxon>Streptomycetaceae</taxon>
        <taxon>Streptomyces</taxon>
    </lineage>
</organism>
<dbReference type="Gene3D" id="3.40.50.1000">
    <property type="entry name" value="HAD superfamily/HAD-like"/>
    <property type="match status" value="1"/>
</dbReference>
<evidence type="ECO:0000256" key="2">
    <source>
        <dbReference type="ARBA" id="ARBA00022801"/>
    </source>
</evidence>
<dbReference type="CDD" id="cd02588">
    <property type="entry name" value="HAD_L2-DEX"/>
    <property type="match status" value="1"/>
</dbReference>
<dbReference type="PANTHER" id="PTHR43316">
    <property type="entry name" value="HYDROLASE, HALOACID DELAHOGENASE-RELATED"/>
    <property type="match status" value="1"/>
</dbReference>
<dbReference type="PANTHER" id="PTHR43316:SF3">
    <property type="entry name" value="HALOACID DEHALOGENASE, TYPE II (AFU_ORTHOLOGUE AFUA_2G07750)-RELATED"/>
    <property type="match status" value="1"/>
</dbReference>
<proteinExistence type="inferred from homology"/>
<dbReference type="InterPro" id="IPR023198">
    <property type="entry name" value="PGP-like_dom2"/>
</dbReference>
<dbReference type="InterPro" id="IPR006328">
    <property type="entry name" value="2-HAD"/>
</dbReference>
<comment type="caution">
    <text evidence="3">The sequence shown here is derived from an EMBL/GenBank/DDBJ whole genome shotgun (WGS) entry which is preliminary data.</text>
</comment>
<dbReference type="RefSeq" id="WP_205086103.1">
    <property type="nucleotide sequence ID" value="NZ_JAFEUF010000251.1"/>
</dbReference>
<protein>
    <submittedName>
        <fullName evidence="3">Haloacid dehalogenase type II</fullName>
    </submittedName>
</protein>
<dbReference type="InterPro" id="IPR023214">
    <property type="entry name" value="HAD_sf"/>
</dbReference>
<dbReference type="EMBL" id="JAFEUF010000251">
    <property type="protein sequence ID" value="MBM7057978.1"/>
    <property type="molecule type" value="Genomic_DNA"/>
</dbReference>
<dbReference type="PRINTS" id="PR00413">
    <property type="entry name" value="HADHALOGNASE"/>
</dbReference>
<evidence type="ECO:0000256" key="1">
    <source>
        <dbReference type="ARBA" id="ARBA00008106"/>
    </source>
</evidence>
<comment type="similarity">
    <text evidence="1">Belongs to the HAD-like hydrolase superfamily. S-2-haloalkanoic acid dehalogenase family.</text>
</comment>
<dbReference type="InterPro" id="IPR036412">
    <property type="entry name" value="HAD-like_sf"/>
</dbReference>
<dbReference type="NCBIfam" id="TIGR01428">
    <property type="entry name" value="HAD_type_II"/>
    <property type="match status" value="1"/>
</dbReference>
<reference evidence="3 4" key="1">
    <citation type="submission" date="2021-02" db="EMBL/GenBank/DDBJ databases">
        <title>Genome Streptomyces sp. RHZ10.</title>
        <authorList>
            <person name="Besaury L."/>
        </authorList>
    </citation>
    <scope>NUCLEOTIDE SEQUENCE [LARGE SCALE GENOMIC DNA]</scope>
    <source>
        <strain evidence="3 4">RHZ10</strain>
    </source>
</reference>